<gene>
    <name evidence="2" type="ORF">PHYPSEUDO_005324</name>
</gene>
<protein>
    <submittedName>
        <fullName evidence="2">Uncharacterized protein</fullName>
    </submittedName>
</protein>
<sequence length="389" mass="44446">MLTLSALEFADVVDIVNNVWDVEDRKEQKRRLHRIEMVQFRRKRKEKQQDLRGECHRLEEQVKQAATRAKAVAARGSSHNGAPDTLRELFVEIEDLRHQNGALRKQLGRFKAFQHALLEAAQECDRQQEEPILPTVDENSGWRVYFSGGEPSFYFHPFSRDAFDTVIDTCTASLALEPPAMNLGGEFLGWSVLHATVTSAVDGHALVAKSRFTKRLRCSLLEVADAMSKEDRNSWPVIVTPLNWGGTTGRARTEVLQEFDNNTCVLVHNVQDTRGSNLRYICLVRRHRWTEREGQRVITYTMRLADSEANKRSRIAEANDDDLQWITEGGAQLTIVEIEDGVVDVMYDHWGGCESALHAQYLFVQWAHYALRFEQMVVPAKLLPAERTT</sequence>
<keyword evidence="3" id="KW-1185">Reference proteome</keyword>
<evidence type="ECO:0000256" key="1">
    <source>
        <dbReference type="SAM" id="Coils"/>
    </source>
</evidence>
<dbReference type="AlphaFoldDB" id="A0A8T1VPB0"/>
<reference evidence="2" key="1">
    <citation type="submission" date="2021-02" db="EMBL/GenBank/DDBJ databases">
        <authorList>
            <person name="Palmer J.M."/>
        </authorList>
    </citation>
    <scope>NUCLEOTIDE SEQUENCE</scope>
    <source>
        <strain evidence="2">SCRP734</strain>
    </source>
</reference>
<dbReference type="Proteomes" id="UP000694044">
    <property type="component" value="Unassembled WGS sequence"/>
</dbReference>
<dbReference type="OrthoDB" id="89536at2759"/>
<feature type="coiled-coil region" evidence="1">
    <location>
        <begin position="41"/>
        <end position="106"/>
    </location>
</feature>
<proteinExistence type="predicted"/>
<organism evidence="2 3">
    <name type="scientific">Phytophthora pseudosyringae</name>
    <dbReference type="NCBI Taxonomy" id="221518"/>
    <lineage>
        <taxon>Eukaryota</taxon>
        <taxon>Sar</taxon>
        <taxon>Stramenopiles</taxon>
        <taxon>Oomycota</taxon>
        <taxon>Peronosporomycetes</taxon>
        <taxon>Peronosporales</taxon>
        <taxon>Peronosporaceae</taxon>
        <taxon>Phytophthora</taxon>
    </lineage>
</organism>
<keyword evidence="1" id="KW-0175">Coiled coil</keyword>
<comment type="caution">
    <text evidence="2">The sequence shown here is derived from an EMBL/GenBank/DDBJ whole genome shotgun (WGS) entry which is preliminary data.</text>
</comment>
<name>A0A8T1VPB0_9STRA</name>
<evidence type="ECO:0000313" key="3">
    <source>
        <dbReference type="Proteomes" id="UP000694044"/>
    </source>
</evidence>
<accession>A0A8T1VPB0</accession>
<dbReference type="EMBL" id="JAGDFM010000221">
    <property type="protein sequence ID" value="KAG7382058.1"/>
    <property type="molecule type" value="Genomic_DNA"/>
</dbReference>
<evidence type="ECO:0000313" key="2">
    <source>
        <dbReference type="EMBL" id="KAG7382058.1"/>
    </source>
</evidence>